<organism evidence="1 2">
    <name type="scientific">Fukomys damarensis</name>
    <name type="common">Damaraland mole rat</name>
    <name type="synonym">Cryptomys damarensis</name>
    <dbReference type="NCBI Taxonomy" id="885580"/>
    <lineage>
        <taxon>Eukaryota</taxon>
        <taxon>Metazoa</taxon>
        <taxon>Chordata</taxon>
        <taxon>Craniata</taxon>
        <taxon>Vertebrata</taxon>
        <taxon>Euteleostomi</taxon>
        <taxon>Mammalia</taxon>
        <taxon>Eutheria</taxon>
        <taxon>Euarchontoglires</taxon>
        <taxon>Glires</taxon>
        <taxon>Rodentia</taxon>
        <taxon>Hystricomorpha</taxon>
        <taxon>Bathyergidae</taxon>
        <taxon>Fukomys</taxon>
    </lineage>
</organism>
<gene>
    <name evidence="1" type="ORF">H920_10800</name>
</gene>
<sequence>MRVCQEKGFSSYFVSVKTGGDSVFLSFQKLAAEILGIKLNKAETEVTEGGEARYCKLQPGARVKKANRPRSSLRAVRRVRCPGLLVLPSMPEN</sequence>
<protein>
    <submittedName>
        <fullName evidence="1">Ras-related protein Rab-28</fullName>
    </submittedName>
</protein>
<dbReference type="EMBL" id="KN122859">
    <property type="protein sequence ID" value="KFO27785.1"/>
    <property type="molecule type" value="Genomic_DNA"/>
</dbReference>
<accession>A0A091DC14</accession>
<dbReference type="AlphaFoldDB" id="A0A091DC14"/>
<proteinExistence type="predicted"/>
<reference evidence="1 2" key="1">
    <citation type="submission" date="2013-11" db="EMBL/GenBank/DDBJ databases">
        <title>The Damaraland mole rat (Fukomys damarensis) genome and evolution of African mole rats.</title>
        <authorList>
            <person name="Gladyshev V.N."/>
            <person name="Fang X."/>
        </authorList>
    </citation>
    <scope>NUCLEOTIDE SEQUENCE [LARGE SCALE GENOMIC DNA]</scope>
    <source>
        <tissue evidence="1">Liver</tissue>
    </source>
</reference>
<keyword evidence="2" id="KW-1185">Reference proteome</keyword>
<evidence type="ECO:0000313" key="2">
    <source>
        <dbReference type="Proteomes" id="UP000028990"/>
    </source>
</evidence>
<evidence type="ECO:0000313" key="1">
    <source>
        <dbReference type="EMBL" id="KFO27785.1"/>
    </source>
</evidence>
<dbReference type="Proteomes" id="UP000028990">
    <property type="component" value="Unassembled WGS sequence"/>
</dbReference>
<name>A0A091DC14_FUKDA</name>